<dbReference type="PANTHER" id="PTHR43214:SF24">
    <property type="entry name" value="TRANSCRIPTIONAL REGULATORY PROTEIN NARL-RELATED"/>
    <property type="match status" value="1"/>
</dbReference>
<dbReference type="Proteomes" id="UP000599074">
    <property type="component" value="Unassembled WGS sequence"/>
</dbReference>
<dbReference type="Pfam" id="PF00072">
    <property type="entry name" value="Response_reg"/>
    <property type="match status" value="1"/>
</dbReference>
<dbReference type="GO" id="GO:0006355">
    <property type="term" value="P:regulation of DNA-templated transcription"/>
    <property type="evidence" value="ECO:0007669"/>
    <property type="project" value="InterPro"/>
</dbReference>
<dbReference type="InterPro" id="IPR001789">
    <property type="entry name" value="Sig_transdc_resp-reg_receiver"/>
</dbReference>
<dbReference type="CDD" id="cd17535">
    <property type="entry name" value="REC_NarL-like"/>
    <property type="match status" value="1"/>
</dbReference>
<reference evidence="8" key="1">
    <citation type="submission" date="2021-01" db="EMBL/GenBank/DDBJ databases">
        <title>Whole genome shotgun sequence of Planosporangium mesophilum NBRC 109066.</title>
        <authorList>
            <person name="Komaki H."/>
            <person name="Tamura T."/>
        </authorList>
    </citation>
    <scope>NUCLEOTIDE SEQUENCE</scope>
    <source>
        <strain evidence="8">NBRC 109066</strain>
    </source>
</reference>
<dbReference type="PANTHER" id="PTHR43214">
    <property type="entry name" value="TWO-COMPONENT RESPONSE REGULATOR"/>
    <property type="match status" value="1"/>
</dbReference>
<feature type="modified residue" description="4-aspartylphosphate" evidence="5">
    <location>
        <position position="55"/>
    </location>
</feature>
<evidence type="ECO:0000259" key="7">
    <source>
        <dbReference type="PROSITE" id="PS50110"/>
    </source>
</evidence>
<evidence type="ECO:0000256" key="2">
    <source>
        <dbReference type="ARBA" id="ARBA00023015"/>
    </source>
</evidence>
<dbReference type="PRINTS" id="PR00038">
    <property type="entry name" value="HTHLUXR"/>
</dbReference>
<dbReference type="PROSITE" id="PS50110">
    <property type="entry name" value="RESPONSE_REGULATORY"/>
    <property type="match status" value="1"/>
</dbReference>
<proteinExistence type="predicted"/>
<feature type="domain" description="HTH luxR-type" evidence="6">
    <location>
        <begin position="149"/>
        <end position="214"/>
    </location>
</feature>
<dbReference type="GO" id="GO:0003677">
    <property type="term" value="F:DNA binding"/>
    <property type="evidence" value="ECO:0007669"/>
    <property type="project" value="UniProtKB-KW"/>
</dbReference>
<keyword evidence="4" id="KW-0804">Transcription</keyword>
<dbReference type="EMBL" id="BOON01000019">
    <property type="protein sequence ID" value="GII22728.1"/>
    <property type="molecule type" value="Genomic_DNA"/>
</dbReference>
<dbReference type="SMART" id="SM00448">
    <property type="entry name" value="REC"/>
    <property type="match status" value="1"/>
</dbReference>
<dbReference type="PROSITE" id="PS50043">
    <property type="entry name" value="HTH_LUXR_2"/>
    <property type="match status" value="1"/>
</dbReference>
<protein>
    <submittedName>
        <fullName evidence="8">DNA-binding response regulator</fullName>
    </submittedName>
</protein>
<keyword evidence="9" id="KW-1185">Reference proteome</keyword>
<dbReference type="InterPro" id="IPR039420">
    <property type="entry name" value="WalR-like"/>
</dbReference>
<keyword evidence="2" id="KW-0805">Transcription regulation</keyword>
<evidence type="ECO:0000256" key="3">
    <source>
        <dbReference type="ARBA" id="ARBA00023125"/>
    </source>
</evidence>
<accession>A0A8J3X3C9</accession>
<evidence type="ECO:0000256" key="1">
    <source>
        <dbReference type="ARBA" id="ARBA00022553"/>
    </source>
</evidence>
<keyword evidence="1 5" id="KW-0597">Phosphoprotein</keyword>
<dbReference type="Pfam" id="PF00196">
    <property type="entry name" value="GerE"/>
    <property type="match status" value="1"/>
</dbReference>
<name>A0A8J3X3C9_9ACTN</name>
<evidence type="ECO:0000313" key="9">
    <source>
        <dbReference type="Proteomes" id="UP000599074"/>
    </source>
</evidence>
<sequence>MTIRVLVADDQELVRTGFGMILRTRDDLEVVGEAGDGEQAVRLATRLRPDVVLMDVRMPGMDGIEATRRLVALPDAPRVVVLTTYDEDEPMYAALRAGASGFLLKDVRPAELVDAIRVVASGEALLAPSVTRRLLDRFVTALPNDVGVRRPELSALTGRELEVLELVARAASNAEIAARLVITEATVKTHVSAILRKIGARDRVQAVVLAYDLGVVHPRRSS</sequence>
<dbReference type="InterPro" id="IPR016032">
    <property type="entry name" value="Sig_transdc_resp-reg_C-effctor"/>
</dbReference>
<dbReference type="SUPFAM" id="SSF52172">
    <property type="entry name" value="CheY-like"/>
    <property type="match status" value="1"/>
</dbReference>
<dbReference type="InterPro" id="IPR011006">
    <property type="entry name" value="CheY-like_superfamily"/>
</dbReference>
<evidence type="ECO:0000313" key="8">
    <source>
        <dbReference type="EMBL" id="GII22728.1"/>
    </source>
</evidence>
<dbReference type="AlphaFoldDB" id="A0A8J3X3C9"/>
<dbReference type="SMART" id="SM00421">
    <property type="entry name" value="HTH_LUXR"/>
    <property type="match status" value="1"/>
</dbReference>
<dbReference type="CDD" id="cd06170">
    <property type="entry name" value="LuxR_C_like"/>
    <property type="match status" value="1"/>
</dbReference>
<evidence type="ECO:0000256" key="5">
    <source>
        <dbReference type="PROSITE-ProRule" id="PRU00169"/>
    </source>
</evidence>
<comment type="caution">
    <text evidence="8">The sequence shown here is derived from an EMBL/GenBank/DDBJ whole genome shotgun (WGS) entry which is preliminary data.</text>
</comment>
<dbReference type="GO" id="GO:0000160">
    <property type="term" value="P:phosphorelay signal transduction system"/>
    <property type="evidence" value="ECO:0007669"/>
    <property type="project" value="InterPro"/>
</dbReference>
<dbReference type="RefSeq" id="WP_168115363.1">
    <property type="nucleotide sequence ID" value="NZ_BOON01000019.1"/>
</dbReference>
<evidence type="ECO:0000256" key="4">
    <source>
        <dbReference type="ARBA" id="ARBA00023163"/>
    </source>
</evidence>
<dbReference type="InterPro" id="IPR058245">
    <property type="entry name" value="NreC/VraR/RcsB-like_REC"/>
</dbReference>
<dbReference type="Gene3D" id="3.40.50.2300">
    <property type="match status" value="1"/>
</dbReference>
<dbReference type="SUPFAM" id="SSF46894">
    <property type="entry name" value="C-terminal effector domain of the bipartite response regulators"/>
    <property type="match status" value="1"/>
</dbReference>
<dbReference type="InterPro" id="IPR000792">
    <property type="entry name" value="Tscrpt_reg_LuxR_C"/>
</dbReference>
<feature type="domain" description="Response regulatory" evidence="7">
    <location>
        <begin position="4"/>
        <end position="120"/>
    </location>
</feature>
<organism evidence="8 9">
    <name type="scientific">Planosporangium mesophilum</name>
    <dbReference type="NCBI Taxonomy" id="689768"/>
    <lineage>
        <taxon>Bacteria</taxon>
        <taxon>Bacillati</taxon>
        <taxon>Actinomycetota</taxon>
        <taxon>Actinomycetes</taxon>
        <taxon>Micromonosporales</taxon>
        <taxon>Micromonosporaceae</taxon>
        <taxon>Planosporangium</taxon>
    </lineage>
</organism>
<gene>
    <name evidence="8" type="ORF">Pme01_23250</name>
</gene>
<evidence type="ECO:0000259" key="6">
    <source>
        <dbReference type="PROSITE" id="PS50043"/>
    </source>
</evidence>
<keyword evidence="3 8" id="KW-0238">DNA-binding</keyword>